<dbReference type="CDD" id="cd04496">
    <property type="entry name" value="SSB_OBF"/>
    <property type="match status" value="1"/>
</dbReference>
<comment type="caution">
    <text evidence="5">The sequence shown here is derived from an EMBL/GenBank/DDBJ whole genome shotgun (WGS) entry which is preliminary data.</text>
</comment>
<proteinExistence type="inferred from homology"/>
<dbReference type="InterPro" id="IPR011344">
    <property type="entry name" value="ssDNA-bd"/>
</dbReference>
<dbReference type="Pfam" id="PF00436">
    <property type="entry name" value="SSB"/>
    <property type="match status" value="1"/>
</dbReference>
<evidence type="ECO:0000256" key="1">
    <source>
        <dbReference type="ARBA" id="ARBA00023125"/>
    </source>
</evidence>
<dbReference type="EMBL" id="METE01000004">
    <property type="protein sequence ID" value="OGB85430.1"/>
    <property type="molecule type" value="Genomic_DNA"/>
</dbReference>
<evidence type="ECO:0000313" key="5">
    <source>
        <dbReference type="EMBL" id="OGB85430.1"/>
    </source>
</evidence>
<name>A0A1F4PP99_UNCK3</name>
<dbReference type="GO" id="GO:0003697">
    <property type="term" value="F:single-stranded DNA binding"/>
    <property type="evidence" value="ECO:0007669"/>
    <property type="project" value="UniProtKB-UniRule"/>
</dbReference>
<dbReference type="HAMAP" id="MF_00984">
    <property type="entry name" value="SSB"/>
    <property type="match status" value="1"/>
</dbReference>
<comment type="caution">
    <text evidence="2">Lacks conserved residue(s) required for the propagation of feature annotation.</text>
</comment>
<accession>A0A1F4PP99</accession>
<dbReference type="PROSITE" id="PS50935">
    <property type="entry name" value="SSB"/>
    <property type="match status" value="1"/>
</dbReference>
<evidence type="ECO:0000256" key="4">
    <source>
        <dbReference type="SAM" id="MobiDB-lite"/>
    </source>
</evidence>
<dbReference type="AlphaFoldDB" id="A0A1F4PP99"/>
<dbReference type="PANTHER" id="PTHR10302">
    <property type="entry name" value="SINGLE-STRANDED DNA-BINDING PROTEIN"/>
    <property type="match status" value="1"/>
</dbReference>
<dbReference type="Gene3D" id="2.40.50.140">
    <property type="entry name" value="Nucleic acid-binding proteins"/>
    <property type="match status" value="1"/>
</dbReference>
<dbReference type="PANTHER" id="PTHR10302:SF27">
    <property type="entry name" value="SINGLE-STRANDED DNA-BINDING PROTEIN"/>
    <property type="match status" value="1"/>
</dbReference>
<gene>
    <name evidence="5" type="ORF">A2994_02320</name>
</gene>
<dbReference type="SUPFAM" id="SSF50249">
    <property type="entry name" value="Nucleic acid-binding proteins"/>
    <property type="match status" value="1"/>
</dbReference>
<evidence type="ECO:0000256" key="2">
    <source>
        <dbReference type="HAMAP-Rule" id="MF_00984"/>
    </source>
</evidence>
<comment type="subunit">
    <text evidence="2">Homotetramer.</text>
</comment>
<dbReference type="GO" id="GO:0006260">
    <property type="term" value="P:DNA replication"/>
    <property type="evidence" value="ECO:0007669"/>
    <property type="project" value="InterPro"/>
</dbReference>
<protein>
    <recommendedName>
        <fullName evidence="2 3">Single-stranded DNA-binding protein</fullName>
        <shortName evidence="2">SSB</shortName>
    </recommendedName>
</protein>
<evidence type="ECO:0000313" key="6">
    <source>
        <dbReference type="Proteomes" id="UP000179010"/>
    </source>
</evidence>
<keyword evidence="1 2" id="KW-0238">DNA-binding</keyword>
<dbReference type="NCBIfam" id="TIGR00621">
    <property type="entry name" value="ssb"/>
    <property type="match status" value="1"/>
</dbReference>
<dbReference type="GO" id="GO:0009295">
    <property type="term" value="C:nucleoid"/>
    <property type="evidence" value="ECO:0007669"/>
    <property type="project" value="TreeGrafter"/>
</dbReference>
<feature type="region of interest" description="Disordered" evidence="4">
    <location>
        <begin position="111"/>
        <end position="166"/>
    </location>
</feature>
<feature type="compositionally biased region" description="Low complexity" evidence="4">
    <location>
        <begin position="120"/>
        <end position="137"/>
    </location>
</feature>
<dbReference type="InterPro" id="IPR000424">
    <property type="entry name" value="Primosome_PriB/ssb"/>
</dbReference>
<evidence type="ECO:0000256" key="3">
    <source>
        <dbReference type="RuleBase" id="RU000524"/>
    </source>
</evidence>
<dbReference type="STRING" id="1798539.A2994_02320"/>
<organism evidence="5 6">
    <name type="scientific">candidate division Kazan bacterium RIFCSPLOWO2_01_FULL_48_13</name>
    <dbReference type="NCBI Taxonomy" id="1798539"/>
    <lineage>
        <taxon>Bacteria</taxon>
        <taxon>Bacteria division Kazan-3B-28</taxon>
    </lineage>
</organism>
<dbReference type="InterPro" id="IPR012340">
    <property type="entry name" value="NA-bd_OB-fold"/>
</dbReference>
<sequence>MRDLNKVMLIGNLTRDPELRSTPSGQSVASFAVATNRAWNDAAGQLQKAVEYTDIVAWGKLAEIASQIMKKGRRVYVEGRLQTRNWEGQDGVKRYKTEVIASDLIVMDRPQSAGWNNNQAETETAPATPSAPAAAEPVGALQGGAPSGAESTAAKSDEIDIEDIPF</sequence>
<dbReference type="Proteomes" id="UP000179010">
    <property type="component" value="Unassembled WGS sequence"/>
</dbReference>
<reference evidence="5 6" key="1">
    <citation type="journal article" date="2016" name="Nat. Commun.">
        <title>Thousands of microbial genomes shed light on interconnected biogeochemical processes in an aquifer system.</title>
        <authorList>
            <person name="Anantharaman K."/>
            <person name="Brown C.T."/>
            <person name="Hug L.A."/>
            <person name="Sharon I."/>
            <person name="Castelle C.J."/>
            <person name="Probst A.J."/>
            <person name="Thomas B.C."/>
            <person name="Singh A."/>
            <person name="Wilkins M.J."/>
            <person name="Karaoz U."/>
            <person name="Brodie E.L."/>
            <person name="Williams K.H."/>
            <person name="Hubbard S.S."/>
            <person name="Banfield J.F."/>
        </authorList>
    </citation>
    <scope>NUCLEOTIDE SEQUENCE [LARGE SCALE GENOMIC DNA]</scope>
</reference>